<dbReference type="GO" id="GO:1902600">
    <property type="term" value="P:proton transmembrane transport"/>
    <property type="evidence" value="ECO:0007669"/>
    <property type="project" value="InterPro"/>
</dbReference>
<feature type="transmembrane region" description="Helical" evidence="7">
    <location>
        <begin position="413"/>
        <end position="432"/>
    </location>
</feature>
<evidence type="ECO:0000313" key="9">
    <source>
        <dbReference type="EMBL" id="TDQ00498.1"/>
    </source>
</evidence>
<evidence type="ECO:0000256" key="1">
    <source>
        <dbReference type="ARBA" id="ARBA00004141"/>
    </source>
</evidence>
<keyword evidence="3 7" id="KW-0812">Transmembrane</keyword>
<proteinExistence type="predicted"/>
<evidence type="ECO:0000256" key="4">
    <source>
        <dbReference type="ARBA" id="ARBA00022989"/>
    </source>
</evidence>
<dbReference type="InterPro" id="IPR006153">
    <property type="entry name" value="Cation/H_exchanger_TM"/>
</dbReference>
<feature type="transmembrane region" description="Helical" evidence="7">
    <location>
        <begin position="12"/>
        <end position="33"/>
    </location>
</feature>
<feature type="transmembrane region" description="Helical" evidence="7">
    <location>
        <begin position="352"/>
        <end position="374"/>
    </location>
</feature>
<feature type="transmembrane region" description="Helical" evidence="7">
    <location>
        <begin position="208"/>
        <end position="231"/>
    </location>
</feature>
<feature type="transmembrane region" description="Helical" evidence="7">
    <location>
        <begin position="73"/>
        <end position="93"/>
    </location>
</feature>
<evidence type="ECO:0000256" key="2">
    <source>
        <dbReference type="ARBA" id="ARBA00022448"/>
    </source>
</evidence>
<dbReference type="RefSeq" id="WP_133849206.1">
    <property type="nucleotide sequence ID" value="NZ_SNXZ01000002.1"/>
</dbReference>
<feature type="transmembrane region" description="Helical" evidence="7">
    <location>
        <begin position="138"/>
        <end position="164"/>
    </location>
</feature>
<gene>
    <name evidence="9" type="ORF">EV186_102359</name>
</gene>
<dbReference type="OrthoDB" id="9793589at2"/>
<evidence type="ECO:0000256" key="6">
    <source>
        <dbReference type="ARBA" id="ARBA00023136"/>
    </source>
</evidence>
<keyword evidence="5" id="KW-0406">Ion transport</keyword>
<dbReference type="InterPro" id="IPR050794">
    <property type="entry name" value="CPA2_transporter"/>
</dbReference>
<evidence type="ECO:0000259" key="8">
    <source>
        <dbReference type="Pfam" id="PF00999"/>
    </source>
</evidence>
<feature type="transmembrane region" description="Helical" evidence="7">
    <location>
        <begin position="45"/>
        <end position="66"/>
    </location>
</feature>
<dbReference type="Gene3D" id="1.20.1530.20">
    <property type="match status" value="1"/>
</dbReference>
<dbReference type="AlphaFoldDB" id="A0A4R6SHS5"/>
<feature type="transmembrane region" description="Helical" evidence="7">
    <location>
        <begin position="243"/>
        <end position="264"/>
    </location>
</feature>
<evidence type="ECO:0000313" key="10">
    <source>
        <dbReference type="Proteomes" id="UP000295444"/>
    </source>
</evidence>
<feature type="domain" description="Cation/H+ exchanger transmembrane" evidence="8">
    <location>
        <begin position="56"/>
        <end position="435"/>
    </location>
</feature>
<keyword evidence="6 7" id="KW-0472">Membrane</keyword>
<feature type="transmembrane region" description="Helical" evidence="7">
    <location>
        <begin position="176"/>
        <end position="196"/>
    </location>
</feature>
<sequence length="456" mass="46864">MSAFGAGTSKRAWLRPAFGLLVLAASVLWWIGVQPASARAPVEPITQFLLAVVAILLVCHLFGALLRRLGQPAVLGEIIGGLVLGPSVFGALAPTARTWLFPQHILSALDTAAQLGLIVFLFLLGCELRLSAIRRKRVVIGTVVGGTALPFVAGVSVALLAGPAMAGATGGATTHVLFIGLALSITALPVLARILVDLRIDRTDVGVIALTSAAVGDGITWVVLALITALAGASDSSQLVPRLGLSVAFVLVMVLCVRPALVVLTKRITSEQSLIAALVIGAVACAALGQVIGLHPMIAAFLFGTLVPRNETMARASEHLQGFTITILLPLFFAGVGLNTSLGLIGANLRGWLLFLVVLAAAMAGKIIGAGGGARLAGVPRRPALELGTLMNCRGITELVVASIGLKAGLINTYGFTVLVLVAVITSAMAGIMMRRFERAPAGAQADPDDRPGQAA</sequence>
<dbReference type="PANTHER" id="PTHR32468:SF0">
    <property type="entry name" value="K(+)_H(+) ANTIPORTER 1"/>
    <property type="match status" value="1"/>
</dbReference>
<dbReference type="Pfam" id="PF00999">
    <property type="entry name" value="Na_H_Exchanger"/>
    <property type="match status" value="1"/>
</dbReference>
<keyword evidence="10" id="KW-1185">Reference proteome</keyword>
<feature type="transmembrane region" description="Helical" evidence="7">
    <location>
        <begin position="323"/>
        <end position="345"/>
    </location>
</feature>
<dbReference type="PANTHER" id="PTHR32468">
    <property type="entry name" value="CATION/H + ANTIPORTER"/>
    <property type="match status" value="1"/>
</dbReference>
<feature type="transmembrane region" description="Helical" evidence="7">
    <location>
        <begin position="105"/>
        <end position="126"/>
    </location>
</feature>
<dbReference type="InterPro" id="IPR038770">
    <property type="entry name" value="Na+/solute_symporter_sf"/>
</dbReference>
<organism evidence="9 10">
    <name type="scientific">Labedaea rhizosphaerae</name>
    <dbReference type="NCBI Taxonomy" id="598644"/>
    <lineage>
        <taxon>Bacteria</taxon>
        <taxon>Bacillati</taxon>
        <taxon>Actinomycetota</taxon>
        <taxon>Actinomycetes</taxon>
        <taxon>Pseudonocardiales</taxon>
        <taxon>Pseudonocardiaceae</taxon>
        <taxon>Labedaea</taxon>
    </lineage>
</organism>
<protein>
    <submittedName>
        <fullName evidence="9">Transporter (CPA2 family)</fullName>
    </submittedName>
</protein>
<evidence type="ECO:0000256" key="3">
    <source>
        <dbReference type="ARBA" id="ARBA00022692"/>
    </source>
</evidence>
<feature type="transmembrane region" description="Helical" evidence="7">
    <location>
        <begin position="276"/>
        <end position="303"/>
    </location>
</feature>
<dbReference type="GO" id="GO:0015297">
    <property type="term" value="F:antiporter activity"/>
    <property type="evidence" value="ECO:0007669"/>
    <property type="project" value="InterPro"/>
</dbReference>
<comment type="subcellular location">
    <subcellularLocation>
        <location evidence="1">Membrane</location>
        <topology evidence="1">Multi-pass membrane protein</topology>
    </subcellularLocation>
</comment>
<dbReference type="EMBL" id="SNXZ01000002">
    <property type="protein sequence ID" value="TDQ00498.1"/>
    <property type="molecule type" value="Genomic_DNA"/>
</dbReference>
<reference evidence="9 10" key="1">
    <citation type="submission" date="2019-03" db="EMBL/GenBank/DDBJ databases">
        <title>Genomic Encyclopedia of Type Strains, Phase IV (KMG-IV): sequencing the most valuable type-strain genomes for metagenomic binning, comparative biology and taxonomic classification.</title>
        <authorList>
            <person name="Goeker M."/>
        </authorList>
    </citation>
    <scope>NUCLEOTIDE SEQUENCE [LARGE SCALE GENOMIC DNA]</scope>
    <source>
        <strain evidence="9 10">DSM 45361</strain>
    </source>
</reference>
<keyword evidence="4 7" id="KW-1133">Transmembrane helix</keyword>
<comment type="caution">
    <text evidence="9">The sequence shown here is derived from an EMBL/GenBank/DDBJ whole genome shotgun (WGS) entry which is preliminary data.</text>
</comment>
<dbReference type="Proteomes" id="UP000295444">
    <property type="component" value="Unassembled WGS sequence"/>
</dbReference>
<keyword evidence="2" id="KW-0813">Transport</keyword>
<evidence type="ECO:0000256" key="5">
    <source>
        <dbReference type="ARBA" id="ARBA00023065"/>
    </source>
</evidence>
<dbReference type="GO" id="GO:0016020">
    <property type="term" value="C:membrane"/>
    <property type="evidence" value="ECO:0007669"/>
    <property type="project" value="UniProtKB-SubCell"/>
</dbReference>
<name>A0A4R6SHS5_LABRH</name>
<evidence type="ECO:0000256" key="7">
    <source>
        <dbReference type="SAM" id="Phobius"/>
    </source>
</evidence>
<accession>A0A4R6SHS5</accession>